<dbReference type="GO" id="GO:0008380">
    <property type="term" value="P:RNA splicing"/>
    <property type="evidence" value="ECO:0007669"/>
    <property type="project" value="UniProtKB-KW"/>
</dbReference>
<feature type="region of interest" description="Disordered" evidence="9">
    <location>
        <begin position="1"/>
        <end position="104"/>
    </location>
</feature>
<dbReference type="Pfam" id="PF08231">
    <property type="entry name" value="SYF2"/>
    <property type="match status" value="1"/>
</dbReference>
<dbReference type="STRING" id="133385.A0A2T9Y799"/>
<feature type="compositionally biased region" description="Acidic residues" evidence="9">
    <location>
        <begin position="199"/>
        <end position="221"/>
    </location>
</feature>
<evidence type="ECO:0000256" key="4">
    <source>
        <dbReference type="ARBA" id="ARBA00014745"/>
    </source>
</evidence>
<feature type="compositionally biased region" description="Polar residues" evidence="9">
    <location>
        <begin position="47"/>
        <end position="59"/>
    </location>
</feature>
<comment type="caution">
    <text evidence="10">The sequence shown here is derived from an EMBL/GenBank/DDBJ whole genome shotgun (WGS) entry which is preliminary data.</text>
</comment>
<dbReference type="EMBL" id="MBFR01000406">
    <property type="protein sequence ID" value="PVU88185.1"/>
    <property type="molecule type" value="Genomic_DNA"/>
</dbReference>
<sequence length="454" mass="52050">MGAPKRKVAKKEQQYNSETSDKKNVSNPTLEQNIVTPKRARGRPKKNQNLTQNEKTPGNNLAEKNAYFETSKDLKFTDEKSASEKIENNSQQSVDKEPSNEIESSQIIKKIIPSDVESLNPQNSTEGCTDFIGALKGAKGSAYEDNQDKNELQNTSQIGQKVTEVDPKGAENNLEVSNLDENACEKNIDHKRDENVNPDVDESENDDSDDSESDSFEDQVDICERKDLPDNLKDRARKLAELRIKMKKSAVDNKKDLYKEFEDSKKTLPNLKHDRKRKEAQELLLKQKIEDSGLDYERLRSWNYSIEGVSKYNKKLEEKEKNTVIGFADYNDVSQRKYNKLVKELKPDVELYKYQKSVSEYVKSVHGDSINTYEDLTMVLPTDFSKPSQSALDRLSTSIVDQQVKHARAIKPPKETDDVTFINDRNAHFNRKINRAFDKYTKDIRESFERGTAL</sequence>
<evidence type="ECO:0000256" key="6">
    <source>
        <dbReference type="ARBA" id="ARBA00022728"/>
    </source>
</evidence>
<proteinExistence type="inferred from homology"/>
<evidence type="ECO:0000256" key="1">
    <source>
        <dbReference type="ARBA" id="ARBA00004123"/>
    </source>
</evidence>
<keyword evidence="7" id="KW-0508">mRNA splicing</keyword>
<keyword evidence="8" id="KW-0539">Nucleus</keyword>
<comment type="similarity">
    <text evidence="2">Belongs to the SYF2 family.</text>
</comment>
<feature type="compositionally biased region" description="Basic and acidic residues" evidence="9">
    <location>
        <begin position="70"/>
        <end position="87"/>
    </location>
</feature>
<name>A0A2T9Y799_9FUNG</name>
<evidence type="ECO:0000256" key="8">
    <source>
        <dbReference type="ARBA" id="ARBA00023242"/>
    </source>
</evidence>
<protein>
    <recommendedName>
        <fullName evidence="4">Pre-mRNA-splicing factor SYF2</fullName>
    </recommendedName>
    <alternativeName>
        <fullName evidence="3">Pre-mRNA-splicing factor syf2</fullName>
    </alternativeName>
</protein>
<evidence type="ECO:0000256" key="5">
    <source>
        <dbReference type="ARBA" id="ARBA00022664"/>
    </source>
</evidence>
<evidence type="ECO:0000313" key="10">
    <source>
        <dbReference type="EMBL" id="PVU88185.1"/>
    </source>
</evidence>
<dbReference type="GO" id="GO:0000974">
    <property type="term" value="C:Prp19 complex"/>
    <property type="evidence" value="ECO:0007669"/>
    <property type="project" value="TreeGrafter"/>
</dbReference>
<feature type="compositionally biased region" description="Polar residues" evidence="9">
    <location>
        <begin position="25"/>
        <end position="35"/>
    </location>
</feature>
<comment type="subcellular location">
    <subcellularLocation>
        <location evidence="1">Nucleus</location>
    </subcellularLocation>
</comment>
<evidence type="ECO:0000256" key="9">
    <source>
        <dbReference type="SAM" id="MobiDB-lite"/>
    </source>
</evidence>
<evidence type="ECO:0000313" key="11">
    <source>
        <dbReference type="Proteomes" id="UP000245383"/>
    </source>
</evidence>
<dbReference type="GO" id="GO:0071013">
    <property type="term" value="C:catalytic step 2 spliceosome"/>
    <property type="evidence" value="ECO:0007669"/>
    <property type="project" value="TreeGrafter"/>
</dbReference>
<organism evidence="10 11">
    <name type="scientific">Smittium simulii</name>
    <dbReference type="NCBI Taxonomy" id="133385"/>
    <lineage>
        <taxon>Eukaryota</taxon>
        <taxon>Fungi</taxon>
        <taxon>Fungi incertae sedis</taxon>
        <taxon>Zoopagomycota</taxon>
        <taxon>Kickxellomycotina</taxon>
        <taxon>Harpellomycetes</taxon>
        <taxon>Harpellales</taxon>
        <taxon>Legeriomycetaceae</taxon>
        <taxon>Smittium</taxon>
    </lineage>
</organism>
<gene>
    <name evidence="10" type="ORF">BB561_005984</name>
</gene>
<dbReference type="AlphaFoldDB" id="A0A2T9Y799"/>
<reference evidence="10 11" key="1">
    <citation type="journal article" date="2018" name="MBio">
        <title>Comparative Genomics Reveals the Core Gene Toolbox for the Fungus-Insect Symbiosis.</title>
        <authorList>
            <person name="Wang Y."/>
            <person name="Stata M."/>
            <person name="Wang W."/>
            <person name="Stajich J.E."/>
            <person name="White M.M."/>
            <person name="Moncalvo J.M."/>
        </authorList>
    </citation>
    <scope>NUCLEOTIDE SEQUENCE [LARGE SCALE GENOMIC DNA]</scope>
    <source>
        <strain evidence="10 11">SWE-8-4</strain>
    </source>
</reference>
<dbReference type="OrthoDB" id="199717at2759"/>
<accession>A0A2T9Y799</accession>
<evidence type="ECO:0000256" key="7">
    <source>
        <dbReference type="ARBA" id="ARBA00023187"/>
    </source>
</evidence>
<dbReference type="PANTHER" id="PTHR13264:SF5">
    <property type="entry name" value="PRE-MRNA-SPLICING FACTOR SYF2"/>
    <property type="match status" value="1"/>
</dbReference>
<dbReference type="Proteomes" id="UP000245383">
    <property type="component" value="Unassembled WGS sequence"/>
</dbReference>
<dbReference type="PANTHER" id="PTHR13264">
    <property type="entry name" value="GCIP-INTERACTING PROTEIN P29"/>
    <property type="match status" value="1"/>
</dbReference>
<keyword evidence="5" id="KW-0507">mRNA processing</keyword>
<keyword evidence="11" id="KW-1185">Reference proteome</keyword>
<dbReference type="GO" id="GO:0071014">
    <property type="term" value="C:post-mRNA release spliceosomal complex"/>
    <property type="evidence" value="ECO:0007669"/>
    <property type="project" value="TreeGrafter"/>
</dbReference>
<keyword evidence="6" id="KW-0747">Spliceosome</keyword>
<feature type="compositionally biased region" description="Basic and acidic residues" evidence="9">
    <location>
        <begin position="183"/>
        <end position="195"/>
    </location>
</feature>
<feature type="region of interest" description="Disordered" evidence="9">
    <location>
        <begin position="139"/>
        <end position="228"/>
    </location>
</feature>
<dbReference type="GO" id="GO:0006397">
    <property type="term" value="P:mRNA processing"/>
    <property type="evidence" value="ECO:0007669"/>
    <property type="project" value="UniProtKB-KW"/>
</dbReference>
<evidence type="ECO:0000256" key="2">
    <source>
        <dbReference type="ARBA" id="ARBA00010028"/>
    </source>
</evidence>
<dbReference type="InterPro" id="IPR013260">
    <property type="entry name" value="mRNA_splic_SYF2"/>
</dbReference>
<evidence type="ECO:0000256" key="3">
    <source>
        <dbReference type="ARBA" id="ARBA00013557"/>
    </source>
</evidence>